<gene>
    <name evidence="1" type="ORF">CDAR_590601</name>
</gene>
<name>A0AAV4RNS5_9ARAC</name>
<protein>
    <submittedName>
        <fullName evidence="1">Uncharacterized protein</fullName>
    </submittedName>
</protein>
<dbReference type="AlphaFoldDB" id="A0AAV4RNS5"/>
<reference evidence="1 2" key="1">
    <citation type="submission" date="2021-06" db="EMBL/GenBank/DDBJ databases">
        <title>Caerostris darwini draft genome.</title>
        <authorList>
            <person name="Kono N."/>
            <person name="Arakawa K."/>
        </authorList>
    </citation>
    <scope>NUCLEOTIDE SEQUENCE [LARGE SCALE GENOMIC DNA]</scope>
</reference>
<evidence type="ECO:0000313" key="2">
    <source>
        <dbReference type="Proteomes" id="UP001054837"/>
    </source>
</evidence>
<comment type="caution">
    <text evidence="1">The sequence shown here is derived from an EMBL/GenBank/DDBJ whole genome shotgun (WGS) entry which is preliminary data.</text>
</comment>
<dbReference type="Proteomes" id="UP001054837">
    <property type="component" value="Unassembled WGS sequence"/>
</dbReference>
<organism evidence="1 2">
    <name type="scientific">Caerostris darwini</name>
    <dbReference type="NCBI Taxonomy" id="1538125"/>
    <lineage>
        <taxon>Eukaryota</taxon>
        <taxon>Metazoa</taxon>
        <taxon>Ecdysozoa</taxon>
        <taxon>Arthropoda</taxon>
        <taxon>Chelicerata</taxon>
        <taxon>Arachnida</taxon>
        <taxon>Araneae</taxon>
        <taxon>Araneomorphae</taxon>
        <taxon>Entelegynae</taxon>
        <taxon>Araneoidea</taxon>
        <taxon>Araneidae</taxon>
        <taxon>Caerostris</taxon>
    </lineage>
</organism>
<accession>A0AAV4RNS5</accession>
<proteinExistence type="predicted"/>
<dbReference type="EMBL" id="BPLQ01006567">
    <property type="protein sequence ID" value="GIY23608.1"/>
    <property type="molecule type" value="Genomic_DNA"/>
</dbReference>
<evidence type="ECO:0000313" key="1">
    <source>
        <dbReference type="EMBL" id="GIY23608.1"/>
    </source>
</evidence>
<feature type="non-terminal residue" evidence="1">
    <location>
        <position position="1"/>
    </location>
</feature>
<keyword evidence="2" id="KW-1185">Reference proteome</keyword>
<sequence length="82" mass="9779">LWQQVGFTGLDEKWITCVEYEYLINKPSLVNKKYKIRCALLKCIFVITLWQLIKQFYKIINHARINSFIAPGYCIGFFSFHL</sequence>